<evidence type="ECO:0000259" key="1">
    <source>
        <dbReference type="Pfam" id="PF00550"/>
    </source>
</evidence>
<reference evidence="2 3" key="1">
    <citation type="submission" date="2016-02" db="EMBL/GenBank/DDBJ databases">
        <title>Genome analysis of coral dinoflagellate symbionts highlights evolutionary adaptations to a symbiotic lifestyle.</title>
        <authorList>
            <person name="Aranda M."/>
            <person name="Li Y."/>
            <person name="Liew Y.J."/>
            <person name="Baumgarten S."/>
            <person name="Simakov O."/>
            <person name="Wilson M."/>
            <person name="Piel J."/>
            <person name="Ashoor H."/>
            <person name="Bougouffa S."/>
            <person name="Bajic V.B."/>
            <person name="Ryu T."/>
            <person name="Ravasi T."/>
            <person name="Bayer T."/>
            <person name="Micklem G."/>
            <person name="Kim H."/>
            <person name="Bhak J."/>
            <person name="Lajeunesse T.C."/>
            <person name="Voolstra C.R."/>
        </authorList>
    </citation>
    <scope>NUCLEOTIDE SEQUENCE [LARGE SCALE GENOMIC DNA]</scope>
    <source>
        <strain evidence="2 3">CCMP2467</strain>
    </source>
</reference>
<dbReference type="InterPro" id="IPR009081">
    <property type="entry name" value="PP-bd_ACP"/>
</dbReference>
<dbReference type="InterPro" id="IPR036736">
    <property type="entry name" value="ACP-like_sf"/>
</dbReference>
<sequence>MTDTVPVVVLNLTGEILLEWVAERGTSLSKLAKKVKERKPQRRSQSVKFTCNGELLAGSSKLADVPVTGRHVELTAIIGEMSLADVMYECNVAFMESDGLELAEEDVILEGLDSFSNILLQSVLQEHFDVKLPPGFLYEFATLRAASEHIFGILQREHPQYP</sequence>
<dbReference type="OrthoDB" id="410791at2759"/>
<name>A0A1Q9CFU9_SYMMI</name>
<dbReference type="EMBL" id="LSRX01001249">
    <property type="protein sequence ID" value="OLP81799.1"/>
    <property type="molecule type" value="Genomic_DNA"/>
</dbReference>
<dbReference type="AlphaFoldDB" id="A0A1Q9CFU9"/>
<feature type="domain" description="Carrier" evidence="1">
    <location>
        <begin position="104"/>
        <end position="150"/>
    </location>
</feature>
<dbReference type="Pfam" id="PF00550">
    <property type="entry name" value="PP-binding"/>
    <property type="match status" value="1"/>
</dbReference>
<proteinExistence type="predicted"/>
<comment type="caution">
    <text evidence="2">The sequence shown here is derived from an EMBL/GenBank/DDBJ whole genome shotgun (WGS) entry which is preliminary data.</text>
</comment>
<protein>
    <recommendedName>
        <fullName evidence="1">Carrier domain-containing protein</fullName>
    </recommendedName>
</protein>
<gene>
    <name evidence="2" type="ORF">AK812_SmicGene49086</name>
</gene>
<dbReference type="Proteomes" id="UP000186817">
    <property type="component" value="Unassembled WGS sequence"/>
</dbReference>
<organism evidence="2 3">
    <name type="scientific">Symbiodinium microadriaticum</name>
    <name type="common">Dinoflagellate</name>
    <name type="synonym">Zooxanthella microadriatica</name>
    <dbReference type="NCBI Taxonomy" id="2951"/>
    <lineage>
        <taxon>Eukaryota</taxon>
        <taxon>Sar</taxon>
        <taxon>Alveolata</taxon>
        <taxon>Dinophyceae</taxon>
        <taxon>Suessiales</taxon>
        <taxon>Symbiodiniaceae</taxon>
        <taxon>Symbiodinium</taxon>
    </lineage>
</organism>
<keyword evidence="3" id="KW-1185">Reference proteome</keyword>
<accession>A0A1Q9CFU9</accession>
<dbReference type="SUPFAM" id="SSF47336">
    <property type="entry name" value="ACP-like"/>
    <property type="match status" value="1"/>
</dbReference>
<evidence type="ECO:0000313" key="2">
    <source>
        <dbReference type="EMBL" id="OLP81799.1"/>
    </source>
</evidence>
<evidence type="ECO:0000313" key="3">
    <source>
        <dbReference type="Proteomes" id="UP000186817"/>
    </source>
</evidence>